<gene>
    <name evidence="1" type="ORF">K1T71_005507</name>
</gene>
<comment type="caution">
    <text evidence="1">The sequence shown here is derived from an EMBL/GenBank/DDBJ whole genome shotgun (WGS) entry which is preliminary data.</text>
</comment>
<accession>A0ACC1D5P1</accession>
<evidence type="ECO:0000313" key="1">
    <source>
        <dbReference type="EMBL" id="KAJ0178732.1"/>
    </source>
</evidence>
<reference evidence="1 2" key="1">
    <citation type="journal article" date="2021" name="Front. Genet.">
        <title>Chromosome-Level Genome Assembly Reveals Significant Gene Expansion in the Toll and IMD Signaling Pathways of Dendrolimus kikuchii.</title>
        <authorList>
            <person name="Zhou J."/>
            <person name="Wu P."/>
            <person name="Xiong Z."/>
            <person name="Liu N."/>
            <person name="Zhao N."/>
            <person name="Ji M."/>
            <person name="Qiu Y."/>
            <person name="Yang B."/>
        </authorList>
    </citation>
    <scope>NUCLEOTIDE SEQUENCE [LARGE SCALE GENOMIC DNA]</scope>
    <source>
        <strain evidence="1">Ann1</strain>
    </source>
</reference>
<proteinExistence type="predicted"/>
<sequence>MDIDVSKENIQPLRGGRNLVQLGTALQAQSDADAQRQLQLQKEEHEAAIRHYQGPDPLDPWFNYIQWVEQSYPKHGHEGHIDKLIKDCLQLFENDKRYYQDRRLVKLWIKYVDCLSNPLEIYQRLYNTGIGIECSEFYRAWACYCEESGDYKKANQVFMLGIEAKAQPLDELEQAHKNFQLFFAQRMLHDDSPTKRKAASALAETRLALTSLKSFKRRNIANVPVQRVGESVRSTLPGVVRQQGNHDNRLPNSNIMVNVYEDAPSTSQATIPTAEDPGPASLVQAYSNVENEKEVGIWTNPKTKMVHTNVVPHQPLPFTPYEDEDDMIKLPPNHMPYCLDNLSISVALCVPDPPDPTKIPCYNKSQVYVNDTEYSLEEIRSRKYNITKNIKTETAENVEMQQRIDNIINENLAQCSALETLANCALDPEQDHLGQLMPLTIPTLQNITKVTNMHSPGEPKVLVNLDSKEFSELTAKKCDDIENQRSNVDDKENQMASNHSYGQENVSNYEKNNLMEEFNRSIMANFLGDSVTVNTKEARWELRNIFNDNEPSIVQPVVQQYEVQNFDIHEDRSLTMAINTKKKQEVGEMRNLPEDKENAVKFSIPQASVTQQNQQINKTACYDEPSCTQVFNFNIKNASTPNMGQFKKPTTCIDQSSKTYPSVPKFCLDETVVEHAEPSHVKREEVSRQHGADQHVTQATVDNQGCGLSVIMEATREYNSKSGSSSSGQSIRTNFTGYTANFDSMYNNNNDLQQGTSSKRSSISSQPRLVNGQFARIHPTKREIPENKPTAPSSSVPYLSHDHQYQKPVPPNYNGYSPQRTMHSHYQQNYNYQQGYGNNQIMNQQQQQGYASPSSNAYHSPQHTGMQSPHAVNSPVPAGFQSPTYSNQVGYHSPGHPMMSPQQAYTGRQDYHYPSQTERQHIYATQQAQQPAVFQSPPHQPQYQNSQYYQRPNQGASMSNQAYNQHNYSSVHNQYNNANMYSSPNNQSYNVMQNSYRQPSKAVENTQVGYGSSNNQTFQIYQSPPQSVQNAYGNNSIHGSNMPEESASAVHPVQEPPVNQPVKLHDNSIADRNVTNKNNSQSKNAATLKSPTSALRTVRHDQPNVKFGQNSPDIGFSNQYLNFISNRNEPKDNANTPKFTNSPNISHKMHKNLYVSSPEQAQMPPSSGMSDSDSKDGMPTQTVTPIQTAKITHTIEKQKDISKRQLDFEHNRLEFQSEDSRDSVSKESRISSVCSRQSMQSDGYGMDVDSENSMECGTFKSTHSISMMETSDIPRPADIEFPALIDPFNRKLLQSLLEYVKFPNKTHAEGYNEVKSIPKLQLSTIIGVGNNKFSIDKQLGKGNYGAVFLCLDLHSNKSVAVKYQKPSRPWEFYICQEIKARIKDPFMLPGYMDITTAFLGDNASLFVSEYSKYGSLLDVANKVRAATSKCINEFIVILLTGEMLSIIHYLHKAQIIHADIKPDNFLLMKIPAQEWRTPSLQLIDLGCAIDMSLFPEGTTFRELITTEGFTCTEMREGKPWTYQTDLYCLAGTIHVILMGSYMKVANRLGQWNIDKKLPRYMKVSLWDKIFTTLLNVPDCNNLPDLMDLKSEVDRELNTIDSLGSLLRNFANVLKSR</sequence>
<keyword evidence="2" id="KW-1185">Reference proteome</keyword>
<evidence type="ECO:0000313" key="2">
    <source>
        <dbReference type="Proteomes" id="UP000824533"/>
    </source>
</evidence>
<dbReference type="EMBL" id="CM034395">
    <property type="protein sequence ID" value="KAJ0178732.1"/>
    <property type="molecule type" value="Genomic_DNA"/>
</dbReference>
<dbReference type="Proteomes" id="UP000824533">
    <property type="component" value="Linkage Group LG09"/>
</dbReference>
<protein>
    <submittedName>
        <fullName evidence="1">Uncharacterized protein</fullName>
    </submittedName>
</protein>
<name>A0ACC1D5P1_9NEOP</name>
<organism evidence="1 2">
    <name type="scientific">Dendrolimus kikuchii</name>
    <dbReference type="NCBI Taxonomy" id="765133"/>
    <lineage>
        <taxon>Eukaryota</taxon>
        <taxon>Metazoa</taxon>
        <taxon>Ecdysozoa</taxon>
        <taxon>Arthropoda</taxon>
        <taxon>Hexapoda</taxon>
        <taxon>Insecta</taxon>
        <taxon>Pterygota</taxon>
        <taxon>Neoptera</taxon>
        <taxon>Endopterygota</taxon>
        <taxon>Lepidoptera</taxon>
        <taxon>Glossata</taxon>
        <taxon>Ditrysia</taxon>
        <taxon>Bombycoidea</taxon>
        <taxon>Lasiocampidae</taxon>
        <taxon>Dendrolimus</taxon>
    </lineage>
</organism>